<dbReference type="Pfam" id="PF13855">
    <property type="entry name" value="LRR_8"/>
    <property type="match status" value="1"/>
</dbReference>
<dbReference type="Proteomes" id="UP000026915">
    <property type="component" value="Chromosome 5"/>
</dbReference>
<evidence type="ECO:0000313" key="9">
    <source>
        <dbReference type="EMBL" id="EOY08838.1"/>
    </source>
</evidence>
<gene>
    <name evidence="9" type="ORF">TCM_024080</name>
</gene>
<dbReference type="FunFam" id="1.20.1280.290:FF:000009">
    <property type="entry name" value="PQ loop repeat family protein"/>
    <property type="match status" value="1"/>
</dbReference>
<dbReference type="EMBL" id="CM001883">
    <property type="protein sequence ID" value="EOY08838.1"/>
    <property type="molecule type" value="Genomic_DNA"/>
</dbReference>
<keyword evidence="7 8" id="KW-0472">Membrane</keyword>
<feature type="transmembrane region" description="Helical" evidence="8">
    <location>
        <begin position="781"/>
        <end position="800"/>
    </location>
</feature>
<protein>
    <submittedName>
        <fullName evidence="9">PQ-loop repeat family protein / transmembrane family protein</fullName>
    </submittedName>
</protein>
<keyword evidence="5" id="KW-0677">Repeat</keyword>
<dbReference type="InterPro" id="IPR032675">
    <property type="entry name" value="LRR_dom_sf"/>
</dbReference>
<keyword evidence="10" id="KW-1185">Reference proteome</keyword>
<dbReference type="FunFam" id="1.20.1280.290:FF:000012">
    <property type="entry name" value="Vacuolar membrane PQ loop repeat protein"/>
    <property type="match status" value="1"/>
</dbReference>
<dbReference type="Gene3D" id="1.20.1280.290">
    <property type="match status" value="2"/>
</dbReference>
<dbReference type="GO" id="GO:0015174">
    <property type="term" value="F:basic amino acid transmembrane transporter activity"/>
    <property type="evidence" value="ECO:0007669"/>
    <property type="project" value="UniProtKB-ARBA"/>
</dbReference>
<comment type="subcellular location">
    <subcellularLocation>
        <location evidence="1">Membrane</location>
        <topology evidence="1">Multi-pass membrane protein</topology>
    </subcellularLocation>
    <subcellularLocation>
        <location evidence="2">Membrane</location>
        <topology evidence="2">Single-pass membrane protein</topology>
    </subcellularLocation>
</comment>
<dbReference type="PRINTS" id="PR00019">
    <property type="entry name" value="LEURICHRPT"/>
</dbReference>
<evidence type="ECO:0000256" key="2">
    <source>
        <dbReference type="ARBA" id="ARBA00004167"/>
    </source>
</evidence>
<evidence type="ECO:0000256" key="1">
    <source>
        <dbReference type="ARBA" id="ARBA00004141"/>
    </source>
</evidence>
<keyword evidence="6 8" id="KW-1133">Transmembrane helix</keyword>
<dbReference type="AlphaFoldDB" id="A0A061EW10"/>
<dbReference type="SMART" id="SM00369">
    <property type="entry name" value="LRR_TYP"/>
    <property type="match status" value="4"/>
</dbReference>
<proteinExistence type="predicted"/>
<feature type="transmembrane region" description="Helical" evidence="8">
    <location>
        <begin position="494"/>
        <end position="517"/>
    </location>
</feature>
<accession>A0A061EW10</accession>
<dbReference type="InterPro" id="IPR001611">
    <property type="entry name" value="Leu-rich_rpt"/>
</dbReference>
<dbReference type="SMART" id="SM00679">
    <property type="entry name" value="CTNS"/>
    <property type="match status" value="2"/>
</dbReference>
<feature type="transmembrane region" description="Helical" evidence="8">
    <location>
        <begin position="645"/>
        <end position="664"/>
    </location>
</feature>
<dbReference type="PANTHER" id="PTHR48065:SF5">
    <property type="entry name" value="RECEPTOR-LIKE PROTEIN CF-9 HOMOLOG"/>
    <property type="match status" value="1"/>
</dbReference>
<dbReference type="eggNOG" id="KOG2913">
    <property type="taxonomic scope" value="Eukaryota"/>
</dbReference>
<reference evidence="9 10" key="1">
    <citation type="journal article" date="2013" name="Genome Biol.">
        <title>The genome sequence of the most widely cultivated cacao type and its use to identify candidate genes regulating pod color.</title>
        <authorList>
            <person name="Motamayor J.C."/>
            <person name="Mockaitis K."/>
            <person name="Schmutz J."/>
            <person name="Haiminen N."/>
            <person name="Iii D.L."/>
            <person name="Cornejo O."/>
            <person name="Findley S.D."/>
            <person name="Zheng P."/>
            <person name="Utro F."/>
            <person name="Royaert S."/>
            <person name="Saski C."/>
            <person name="Jenkins J."/>
            <person name="Podicheti R."/>
            <person name="Zhao M."/>
            <person name="Scheffler B.E."/>
            <person name="Stack J.C."/>
            <person name="Feltus F.A."/>
            <person name="Mustiga G.M."/>
            <person name="Amores F."/>
            <person name="Phillips W."/>
            <person name="Marelli J.P."/>
            <person name="May G.D."/>
            <person name="Shapiro H."/>
            <person name="Ma J."/>
            <person name="Bustamante C.D."/>
            <person name="Schnell R.J."/>
            <person name="Main D."/>
            <person name="Gilbert D."/>
            <person name="Parida L."/>
            <person name="Kuhn D.N."/>
        </authorList>
    </citation>
    <scope>NUCLEOTIDE SEQUENCE [LARGE SCALE GENOMIC DNA]</scope>
    <source>
        <strain evidence="10">cv. Matina 1-6</strain>
    </source>
</reference>
<dbReference type="Pfam" id="PF04193">
    <property type="entry name" value="PQ-loop"/>
    <property type="match status" value="2"/>
</dbReference>
<evidence type="ECO:0000256" key="5">
    <source>
        <dbReference type="ARBA" id="ARBA00022737"/>
    </source>
</evidence>
<dbReference type="FunFam" id="3.80.10.10:FF:000095">
    <property type="entry name" value="LRR receptor-like serine/threonine-protein kinase GSO1"/>
    <property type="match status" value="1"/>
</dbReference>
<dbReference type="HOGENOM" id="CLU_310023_0_0_1"/>
<keyword evidence="4 8" id="KW-0812">Transmembrane</keyword>
<evidence type="ECO:0000256" key="6">
    <source>
        <dbReference type="ARBA" id="ARBA00022989"/>
    </source>
</evidence>
<evidence type="ECO:0000256" key="3">
    <source>
        <dbReference type="ARBA" id="ARBA00022614"/>
    </source>
</evidence>
<feature type="transmembrane region" description="Helical" evidence="8">
    <location>
        <begin position="879"/>
        <end position="897"/>
    </location>
</feature>
<feature type="transmembrane region" description="Helical" evidence="8">
    <location>
        <begin position="909"/>
        <end position="934"/>
    </location>
</feature>
<dbReference type="PANTHER" id="PTHR48065">
    <property type="entry name" value="OS10G0469600 PROTEIN"/>
    <property type="match status" value="1"/>
</dbReference>
<name>A0A061EW10_THECC</name>
<dbReference type="GO" id="GO:0098852">
    <property type="term" value="C:lytic vacuole membrane"/>
    <property type="evidence" value="ECO:0007669"/>
    <property type="project" value="UniProtKB-ARBA"/>
</dbReference>
<evidence type="ECO:0000256" key="4">
    <source>
        <dbReference type="ARBA" id="ARBA00022692"/>
    </source>
</evidence>
<dbReference type="eggNOG" id="KOG0619">
    <property type="taxonomic scope" value="Eukaryota"/>
</dbReference>
<dbReference type="InParanoid" id="A0A061EW10"/>
<dbReference type="Pfam" id="PF00560">
    <property type="entry name" value="LRR_1"/>
    <property type="match status" value="3"/>
</dbReference>
<evidence type="ECO:0000313" key="10">
    <source>
        <dbReference type="Proteomes" id="UP000026915"/>
    </source>
</evidence>
<evidence type="ECO:0000256" key="8">
    <source>
        <dbReference type="SAM" id="Phobius"/>
    </source>
</evidence>
<dbReference type="InterPro" id="IPR003591">
    <property type="entry name" value="Leu-rich_rpt_typical-subtyp"/>
</dbReference>
<dbReference type="InterPro" id="IPR006603">
    <property type="entry name" value="PQ-loop_rpt"/>
</dbReference>
<evidence type="ECO:0000256" key="7">
    <source>
        <dbReference type="ARBA" id="ARBA00023136"/>
    </source>
</evidence>
<organism evidence="9 10">
    <name type="scientific">Theobroma cacao</name>
    <name type="common">Cacao</name>
    <name type="synonym">Cocoa</name>
    <dbReference type="NCBI Taxonomy" id="3641"/>
    <lineage>
        <taxon>Eukaryota</taxon>
        <taxon>Viridiplantae</taxon>
        <taxon>Streptophyta</taxon>
        <taxon>Embryophyta</taxon>
        <taxon>Tracheophyta</taxon>
        <taxon>Spermatophyta</taxon>
        <taxon>Magnoliopsida</taxon>
        <taxon>eudicotyledons</taxon>
        <taxon>Gunneridae</taxon>
        <taxon>Pentapetalae</taxon>
        <taxon>rosids</taxon>
        <taxon>malvids</taxon>
        <taxon>Malvales</taxon>
        <taxon>Malvaceae</taxon>
        <taxon>Byttnerioideae</taxon>
        <taxon>Theobroma</taxon>
    </lineage>
</organism>
<sequence length="950" mass="105360">MSKNLAYIDLSHNKLTGEVQSYDWKGLQNLTHIDLSHNSLYGNIPSSLLALQLLKKVKLSNIQFNGKVLDVPNAPQSLLDTLDLSSNQLQGPIPNYSTLASFPKITRLELASCGLKVFPDLKNQARLTYLDLSDNQISGEVPNWIWNVGNGLLQHLNLSFDQLVSLQKPYQIPGLSVLDLHSNKLSVLDLSNSSLTGAIPKCLIERIVSLGVPNLRGNSLSGNIPDAFLSHCSIQTLNVNGYELEGKIPRSLARCKMLEVLDLGNNRISDSFPCHLKNISTLRILVLRANEFHGKIGCPAIMAPRPKHQIVDIAHHSFNGRLPEKWLTTWEAMMVTMKGLTMELVKILTVFSSIDFLCNKFEGLIPNVIGEFKALYALNLSHNAFTGAIPPSLRKLQQLESLDLSSNNLCGSIPQQLAKLNFLAFLDLSHNQLGGRIPKGNQFRWLSDDSFDNNGGLCGPPLEAKCQSPDSPSLEILKLGSRSTRAEAGSDIRWNFISADIGFFSGLGIVIAPLIFWKRWRIWYYKHIDRALFSLFPRLESSPESEEEAQATMERSRESMKRFLASSFVVFSCFCARDEGSFALGLISIISWSVAEIPQIITNYKEKSVQGFSLGFLITWIVGDLFNLFGCILEPATLPTQYHMAVLYTMTSSILAAQTVYYGHIYPRLKFKGVCHKGSKEHQPEAVEKVGEQINNLDVKQVIDADRLSSPIPLPAINVKSSPGREFYYMSARSLSTSHTPTEGSFLARRMTTPFHTRNSVEEPLLSAHVSTQTASPPSTKSLLCLVSALMFIATFNFQLSAFNKLHLKPEIINQGFAIQIGRKLLQVNAASLGESGIGGGSRVGTFLGWAMAAIYMGGRLPQICLNIRRGNVEGLNPFMFVFALVGNSTYVASILVKSTDWSRIRPNLPWLVDAGGCVLLDIFILIQFLYFCYWAPQGAEYKHENLNAS</sequence>
<keyword evidence="3" id="KW-0433">Leucine-rich repeat</keyword>
<dbReference type="SUPFAM" id="SSF52047">
    <property type="entry name" value="RNI-like"/>
    <property type="match status" value="1"/>
</dbReference>
<dbReference type="Gene3D" id="3.80.10.10">
    <property type="entry name" value="Ribonuclease Inhibitor"/>
    <property type="match status" value="3"/>
</dbReference>
<dbReference type="Gramene" id="EOY08838">
    <property type="protein sequence ID" value="EOY08838"/>
    <property type="gene ID" value="TCM_024080"/>
</dbReference>
<feature type="transmembrane region" description="Helical" evidence="8">
    <location>
        <begin position="612"/>
        <end position="633"/>
    </location>
</feature>